<comment type="caution">
    <text evidence="1">The sequence shown here is derived from an EMBL/GenBank/DDBJ whole genome shotgun (WGS) entry which is preliminary data.</text>
</comment>
<keyword evidence="2" id="KW-1185">Reference proteome</keyword>
<dbReference type="AlphaFoldDB" id="A0AAD5WER1"/>
<evidence type="ECO:0000313" key="1">
    <source>
        <dbReference type="EMBL" id="KAJ1367549.1"/>
    </source>
</evidence>
<gene>
    <name evidence="1" type="ORF">KIN20_028483</name>
</gene>
<proteinExistence type="predicted"/>
<dbReference type="Proteomes" id="UP001196413">
    <property type="component" value="Unassembled WGS sequence"/>
</dbReference>
<evidence type="ECO:0000313" key="2">
    <source>
        <dbReference type="Proteomes" id="UP001196413"/>
    </source>
</evidence>
<protein>
    <submittedName>
        <fullName evidence="1">Uncharacterized protein</fullName>
    </submittedName>
</protein>
<name>A0AAD5WER1_PARTN</name>
<sequence length="106" mass="11857">MTLVEVEMHCTQVAARSTRRDGEGCQLGEALFYLFAAAFCKFGCKVSVACNSCDSTLTNQLECLWRQAFLRELRTPGVHSVSVEISNELIVFFVDVVDKGIFRRAD</sequence>
<dbReference type="EMBL" id="JAHQIW010005944">
    <property type="protein sequence ID" value="KAJ1367549.1"/>
    <property type="molecule type" value="Genomic_DNA"/>
</dbReference>
<accession>A0AAD5WER1</accession>
<organism evidence="1 2">
    <name type="scientific">Parelaphostrongylus tenuis</name>
    <name type="common">Meningeal worm</name>
    <dbReference type="NCBI Taxonomy" id="148309"/>
    <lineage>
        <taxon>Eukaryota</taxon>
        <taxon>Metazoa</taxon>
        <taxon>Ecdysozoa</taxon>
        <taxon>Nematoda</taxon>
        <taxon>Chromadorea</taxon>
        <taxon>Rhabditida</taxon>
        <taxon>Rhabditina</taxon>
        <taxon>Rhabditomorpha</taxon>
        <taxon>Strongyloidea</taxon>
        <taxon>Metastrongylidae</taxon>
        <taxon>Parelaphostrongylus</taxon>
    </lineage>
</organism>
<reference evidence="1" key="1">
    <citation type="submission" date="2021-06" db="EMBL/GenBank/DDBJ databases">
        <title>Parelaphostrongylus tenuis whole genome reference sequence.</title>
        <authorList>
            <person name="Garwood T.J."/>
            <person name="Larsen P.A."/>
            <person name="Fountain-Jones N.M."/>
            <person name="Garbe J.R."/>
            <person name="Macchietto M.G."/>
            <person name="Kania S.A."/>
            <person name="Gerhold R.W."/>
            <person name="Richards J.E."/>
            <person name="Wolf T.M."/>
        </authorList>
    </citation>
    <scope>NUCLEOTIDE SEQUENCE</scope>
    <source>
        <strain evidence="1">MNPRO001-30</strain>
        <tissue evidence="1">Meninges</tissue>
    </source>
</reference>